<keyword evidence="8 13" id="KW-0267">Excision nuclease</keyword>
<evidence type="ECO:0000256" key="12">
    <source>
        <dbReference type="ARBA" id="ARBA00029504"/>
    </source>
</evidence>
<evidence type="ECO:0000256" key="10">
    <source>
        <dbReference type="ARBA" id="ARBA00023236"/>
    </source>
</evidence>
<dbReference type="GO" id="GO:0006289">
    <property type="term" value="P:nucleotide-excision repair"/>
    <property type="evidence" value="ECO:0007669"/>
    <property type="project" value="UniProtKB-UniRule"/>
</dbReference>
<dbReference type="GO" id="GO:0009380">
    <property type="term" value="C:excinuclease repair complex"/>
    <property type="evidence" value="ECO:0007669"/>
    <property type="project" value="InterPro"/>
</dbReference>
<dbReference type="CDD" id="cd17916">
    <property type="entry name" value="DEXHc_UvrB"/>
    <property type="match status" value="1"/>
</dbReference>
<dbReference type="HAMAP" id="MF_00204">
    <property type="entry name" value="UvrB"/>
    <property type="match status" value="1"/>
</dbReference>
<dbReference type="Pfam" id="PF02151">
    <property type="entry name" value="UVR"/>
    <property type="match status" value="1"/>
</dbReference>
<dbReference type="InterPro" id="IPR001943">
    <property type="entry name" value="UVR_dom"/>
</dbReference>
<dbReference type="InterPro" id="IPR024759">
    <property type="entry name" value="UvrB_YAD/RRR_dom"/>
</dbReference>
<evidence type="ECO:0000256" key="5">
    <source>
        <dbReference type="ARBA" id="ARBA00022763"/>
    </source>
</evidence>
<dbReference type="InterPro" id="IPR041471">
    <property type="entry name" value="UvrB_inter"/>
</dbReference>
<dbReference type="Gene3D" id="3.40.50.300">
    <property type="entry name" value="P-loop containing nucleotide triphosphate hydrolases"/>
    <property type="match status" value="3"/>
</dbReference>
<dbReference type="NCBIfam" id="TIGR00631">
    <property type="entry name" value="uvrb"/>
    <property type="match status" value="1"/>
</dbReference>
<dbReference type="EMBL" id="CP019124">
    <property type="protein sequence ID" value="APX89113.1"/>
    <property type="molecule type" value="Genomic_DNA"/>
</dbReference>
<evidence type="ECO:0000256" key="7">
    <source>
        <dbReference type="ARBA" id="ARBA00022840"/>
    </source>
</evidence>
<keyword evidence="10 13" id="KW-0742">SOS response</keyword>
<dbReference type="InterPro" id="IPR006935">
    <property type="entry name" value="Helicase/UvrB_N"/>
</dbReference>
<evidence type="ECO:0000256" key="2">
    <source>
        <dbReference type="ARBA" id="ARBA00008533"/>
    </source>
</evidence>
<comment type="subcellular location">
    <subcellularLocation>
        <location evidence="1 13 14">Cytoplasm</location>
    </subcellularLocation>
</comment>
<dbReference type="SMART" id="SM00490">
    <property type="entry name" value="HELICc"/>
    <property type="match status" value="1"/>
</dbReference>
<dbReference type="Proteomes" id="UP000187266">
    <property type="component" value="Chromosome"/>
</dbReference>
<dbReference type="GO" id="GO:0016887">
    <property type="term" value="F:ATP hydrolysis activity"/>
    <property type="evidence" value="ECO:0007669"/>
    <property type="project" value="InterPro"/>
</dbReference>
<dbReference type="PROSITE" id="PS51194">
    <property type="entry name" value="HELICASE_CTER"/>
    <property type="match status" value="1"/>
</dbReference>
<dbReference type="SUPFAM" id="SSF52540">
    <property type="entry name" value="P-loop containing nucleoside triphosphate hydrolases"/>
    <property type="match status" value="2"/>
</dbReference>
<dbReference type="SMART" id="SM00487">
    <property type="entry name" value="DEXDc"/>
    <property type="match status" value="1"/>
</dbReference>
<comment type="subunit">
    <text evidence="11 13 14">Forms a heterotetramer with UvrA during the search for lesions. Interacts with UvrC in an incision complex.</text>
</comment>
<name>A0A1U7DGU6_9RHOB</name>
<protein>
    <recommendedName>
        <fullName evidence="12 13">UvrABC system protein B</fullName>
        <shortName evidence="13">Protein UvrB</shortName>
    </recommendedName>
    <alternativeName>
        <fullName evidence="13">Excinuclease ABC subunit B</fullName>
    </alternativeName>
</protein>
<dbReference type="PANTHER" id="PTHR24029">
    <property type="entry name" value="UVRABC SYSTEM PROTEIN B"/>
    <property type="match status" value="1"/>
</dbReference>
<dbReference type="PANTHER" id="PTHR24029:SF0">
    <property type="entry name" value="UVRABC SYSTEM PROTEIN B"/>
    <property type="match status" value="1"/>
</dbReference>
<dbReference type="InterPro" id="IPR036876">
    <property type="entry name" value="UVR_dom_sf"/>
</dbReference>
<dbReference type="CDD" id="cd18790">
    <property type="entry name" value="SF2_C_UvrB"/>
    <property type="match status" value="1"/>
</dbReference>
<dbReference type="Pfam" id="PF12344">
    <property type="entry name" value="UvrB"/>
    <property type="match status" value="1"/>
</dbReference>
<dbReference type="Gene3D" id="4.10.860.10">
    <property type="entry name" value="UVR domain"/>
    <property type="match status" value="1"/>
</dbReference>
<keyword evidence="6 13" id="KW-0228">DNA excision</keyword>
<evidence type="ECO:0000256" key="3">
    <source>
        <dbReference type="ARBA" id="ARBA00022490"/>
    </source>
</evidence>
<evidence type="ECO:0000256" key="6">
    <source>
        <dbReference type="ARBA" id="ARBA00022769"/>
    </source>
</evidence>
<dbReference type="GO" id="GO:0005524">
    <property type="term" value="F:ATP binding"/>
    <property type="evidence" value="ECO:0007669"/>
    <property type="project" value="UniProtKB-UniRule"/>
</dbReference>
<dbReference type="GO" id="GO:0009381">
    <property type="term" value="F:excinuclease ABC activity"/>
    <property type="evidence" value="ECO:0007669"/>
    <property type="project" value="UniProtKB-UniRule"/>
</dbReference>
<dbReference type="STRING" id="1267768.BV394_04780"/>
<accession>A0A2M9DES7</accession>
<keyword evidence="4 13" id="KW-0547">Nucleotide-binding</keyword>
<dbReference type="SUPFAM" id="SSF46600">
    <property type="entry name" value="C-terminal UvrC-binding domain of UvrB"/>
    <property type="match status" value="1"/>
</dbReference>
<keyword evidence="9 13" id="KW-0234">DNA repair</keyword>
<comment type="function">
    <text evidence="13">The UvrABC repair system catalyzes the recognition and processing of DNA lesions. A damage recognition complex composed of 2 UvrA and 2 UvrB subunits scans DNA for abnormalities. Upon binding of the UvrA(2)B(2) complex to a putative damaged site, the DNA wraps around one UvrB monomer. DNA wrap is dependent on ATP binding by UvrB and probably causes local melting of the DNA helix, facilitating insertion of UvrB beta-hairpin between the DNA strands. Then UvrB probes one DNA strand for the presence of a lesion. If a lesion is found the UvrA subunits dissociate and the UvrB-DNA preincision complex is formed. This complex is subsequently bound by UvrC and the second UvrB is released. If no lesion is found, the DNA wraps around the other UvrB subunit that will check the other stand for damage.</text>
</comment>
<dbReference type="RefSeq" id="WP_076979137.1">
    <property type="nucleotide sequence ID" value="NZ_CP019124.1"/>
</dbReference>
<dbReference type="InterPro" id="IPR014001">
    <property type="entry name" value="Helicase_ATP-bd"/>
</dbReference>
<dbReference type="GO" id="GO:0005737">
    <property type="term" value="C:cytoplasm"/>
    <property type="evidence" value="ECO:0007669"/>
    <property type="project" value="UniProtKB-SubCell"/>
</dbReference>
<keyword evidence="5 13" id="KW-0227">DNA damage</keyword>
<comment type="domain">
    <text evidence="13">The beta-hairpin motif is involved in DNA binding.</text>
</comment>
<dbReference type="Pfam" id="PF00271">
    <property type="entry name" value="Helicase_C"/>
    <property type="match status" value="1"/>
</dbReference>
<dbReference type="Pfam" id="PF17757">
    <property type="entry name" value="UvrB_inter"/>
    <property type="match status" value="1"/>
</dbReference>
<evidence type="ECO:0000256" key="9">
    <source>
        <dbReference type="ARBA" id="ARBA00023204"/>
    </source>
</evidence>
<evidence type="ECO:0000256" key="4">
    <source>
        <dbReference type="ARBA" id="ARBA00022741"/>
    </source>
</evidence>
<keyword evidence="3 13" id="KW-0963">Cytoplasm</keyword>
<evidence type="ECO:0000256" key="14">
    <source>
        <dbReference type="RuleBase" id="RU003587"/>
    </source>
</evidence>
<accession>A0A1U7DGU6</accession>
<reference evidence="15 16" key="1">
    <citation type="submission" date="2017-01" db="EMBL/GenBank/DDBJ databases">
        <title>Genomic analysis of Xuhuaishuia manganoxidans DY6-4.</title>
        <authorList>
            <person name="Wang X."/>
        </authorList>
    </citation>
    <scope>NUCLEOTIDE SEQUENCE [LARGE SCALE GENOMIC DNA]</scope>
    <source>
        <strain evidence="15 16">DY6-4</strain>
    </source>
</reference>
<dbReference type="NCBIfam" id="NF003673">
    <property type="entry name" value="PRK05298.1"/>
    <property type="match status" value="1"/>
</dbReference>
<feature type="short sequence motif" description="Beta-hairpin" evidence="13">
    <location>
        <begin position="119"/>
        <end position="142"/>
    </location>
</feature>
<dbReference type="OrthoDB" id="9806651at2"/>
<dbReference type="Gene3D" id="6.10.140.240">
    <property type="match status" value="1"/>
</dbReference>
<dbReference type="Pfam" id="PF04851">
    <property type="entry name" value="ResIII"/>
    <property type="match status" value="1"/>
</dbReference>
<organism evidence="15 16">
    <name type="scientific">Brevirhabdus pacifica</name>
    <dbReference type="NCBI Taxonomy" id="1267768"/>
    <lineage>
        <taxon>Bacteria</taxon>
        <taxon>Pseudomonadati</taxon>
        <taxon>Pseudomonadota</taxon>
        <taxon>Alphaproteobacteria</taxon>
        <taxon>Rhodobacterales</taxon>
        <taxon>Paracoccaceae</taxon>
        <taxon>Brevirhabdus</taxon>
    </lineage>
</organism>
<evidence type="ECO:0000313" key="15">
    <source>
        <dbReference type="EMBL" id="APX89113.1"/>
    </source>
</evidence>
<evidence type="ECO:0000313" key="16">
    <source>
        <dbReference type="Proteomes" id="UP000187266"/>
    </source>
</evidence>
<dbReference type="InterPro" id="IPR004807">
    <property type="entry name" value="UvrB"/>
</dbReference>
<comment type="similarity">
    <text evidence="2 13 14">Belongs to the UvrB family.</text>
</comment>
<dbReference type="InterPro" id="IPR027417">
    <property type="entry name" value="P-loop_NTPase"/>
</dbReference>
<keyword evidence="16" id="KW-1185">Reference proteome</keyword>
<dbReference type="PROSITE" id="PS50151">
    <property type="entry name" value="UVR"/>
    <property type="match status" value="1"/>
</dbReference>
<dbReference type="GO" id="GO:0003677">
    <property type="term" value="F:DNA binding"/>
    <property type="evidence" value="ECO:0007669"/>
    <property type="project" value="UniProtKB-UniRule"/>
</dbReference>
<gene>
    <name evidence="13" type="primary">uvrB</name>
    <name evidence="15" type="ORF">BV394_04780</name>
</gene>
<dbReference type="PROSITE" id="PS51192">
    <property type="entry name" value="HELICASE_ATP_BIND_1"/>
    <property type="match status" value="1"/>
</dbReference>
<evidence type="ECO:0000256" key="11">
    <source>
        <dbReference type="ARBA" id="ARBA00026033"/>
    </source>
</evidence>
<feature type="binding site" evidence="13">
    <location>
        <begin position="66"/>
        <end position="73"/>
    </location>
    <ligand>
        <name>ATP</name>
        <dbReference type="ChEBI" id="CHEBI:30616"/>
    </ligand>
</feature>
<evidence type="ECO:0000256" key="13">
    <source>
        <dbReference type="HAMAP-Rule" id="MF_00204"/>
    </source>
</evidence>
<evidence type="ECO:0000256" key="8">
    <source>
        <dbReference type="ARBA" id="ARBA00022881"/>
    </source>
</evidence>
<dbReference type="InterPro" id="IPR001650">
    <property type="entry name" value="Helicase_C-like"/>
</dbReference>
<dbReference type="GO" id="GO:0009432">
    <property type="term" value="P:SOS response"/>
    <property type="evidence" value="ECO:0007669"/>
    <property type="project" value="UniProtKB-UniRule"/>
</dbReference>
<evidence type="ECO:0000256" key="1">
    <source>
        <dbReference type="ARBA" id="ARBA00004496"/>
    </source>
</evidence>
<proteinExistence type="inferred from homology"/>
<sequence>MPHAHTDRSMPVMHAPAPDVRNRKKLEGGRRFKLETEFSPAGDQPTAIAELSAGVMAGERDQVLLGATGTGKTFTMAKIIEETQRPAIILAPNKTLAAQLYGEFKGFFPDNAVEYFVSYYDYYQPEAYVPRSDTYIEKESQINEQIDRMRHSATRALLERDDVIIVASVSCIYGIGSVETYGAMTQDLIAGQEYDQRAIIADLVAQQYRRNDQAFQRGTFRVRGDSLEIFPAHLDSRAWRLSFFGNELESITEFDPLTGEKTDTFQQIRVYANSHYVTPKPTMKQAVNSIKKELRQRLDQLVADGKLLEAQRLEQRTNFDIEMLEATGVCNGIENYSRYLTGRAPGEPPPTLFEFIPDNAIVFADESHVSVPQIGGMYKGDYRRKFTLAEHGFRLPSCMDNRPLKFEEWDAMRPQSVFVSATPAGWELEQAGGVFTEQVIRPTGLLDPEIEIRPVGTQVDDLLDEVRRVTAAGYRTLVTTLTKRMAEDLTEYMHEQGIKVRYMHSDIDTLERIEILRDLRLGAFDVLIGINLLREGLDIPECGLVAILDADKEGFLRSETSLIQTIGRAARNVDARAILYADRITGSMERAMRETERRREKQIAYNTEHGITPATVKKNVEDILAGLYQGDVDMNRVTAKIDAPMAGANLQAHLDGLRDKMRKAAENLEFEEAARLRDEVKRLETVDLVVSDDPLARQQAVDRAVDAAQKASGRSTAGRGGMRGGNVKRRRKG</sequence>
<dbReference type="AlphaFoldDB" id="A0A1U7DGU6"/>
<keyword evidence="7 13" id="KW-0067">ATP-binding</keyword>